<organism evidence="2 3">
    <name type="scientific">Candidatus Faecivivens stercoripullorum</name>
    <dbReference type="NCBI Taxonomy" id="2840805"/>
    <lineage>
        <taxon>Bacteria</taxon>
        <taxon>Bacillati</taxon>
        <taxon>Bacillota</taxon>
        <taxon>Clostridia</taxon>
        <taxon>Eubacteriales</taxon>
        <taxon>Oscillospiraceae</taxon>
        <taxon>Oscillospiraceae incertae sedis</taxon>
        <taxon>Candidatus Faecivivens</taxon>
    </lineage>
</organism>
<sequence length="241" mass="27155">IHIRLQDAYPPELDVDGKAAKEMIFASGITLTKMFWVFLICSLLGDIIETFFVRFTSGIWMSRSSVLYGPFSIVWGLGAVVLTVVLSPLAKKGDRYVFLGGFLLGGAYEYACSVFTELVFGKVFWDYSDMPLNIGGRTNVLFMFFWGALAVVWVQILYPRLSKLIERIPMLTGIILTWVLTGLMVINALLSGLAIWRYTQRQEGIAQPTVIGSFLDEAYPDGLVEWVWPNMREAEKTNQPN</sequence>
<reference evidence="2" key="2">
    <citation type="journal article" date="2021" name="PeerJ">
        <title>Extensive microbial diversity within the chicken gut microbiome revealed by metagenomics and culture.</title>
        <authorList>
            <person name="Gilroy R."/>
            <person name="Ravi A."/>
            <person name="Getino M."/>
            <person name="Pursley I."/>
            <person name="Horton D.L."/>
            <person name="Alikhan N.F."/>
            <person name="Baker D."/>
            <person name="Gharbi K."/>
            <person name="Hall N."/>
            <person name="Watson M."/>
            <person name="Adriaenssens E.M."/>
            <person name="Foster-Nyarko E."/>
            <person name="Jarju S."/>
            <person name="Secka A."/>
            <person name="Antonio M."/>
            <person name="Oren A."/>
            <person name="Chaudhuri R.R."/>
            <person name="La Ragione R."/>
            <person name="Hildebrand F."/>
            <person name="Pallen M.J."/>
        </authorList>
    </citation>
    <scope>NUCLEOTIDE SEQUENCE</scope>
    <source>
        <strain evidence="2">ChiBcec7-5410</strain>
    </source>
</reference>
<dbReference type="Proteomes" id="UP000824160">
    <property type="component" value="Unassembled WGS sequence"/>
</dbReference>
<keyword evidence="1" id="KW-0812">Transmembrane</keyword>
<feature type="transmembrane region" description="Helical" evidence="1">
    <location>
        <begin position="67"/>
        <end position="90"/>
    </location>
</feature>
<dbReference type="InterPro" id="IPR010540">
    <property type="entry name" value="CmpB_TMEM229"/>
</dbReference>
<gene>
    <name evidence="2" type="ORF">IAC43_03485</name>
</gene>
<dbReference type="EMBL" id="DVLW01000095">
    <property type="protein sequence ID" value="HIT94223.1"/>
    <property type="molecule type" value="Genomic_DNA"/>
</dbReference>
<keyword evidence="1" id="KW-1133">Transmembrane helix</keyword>
<accession>A0A9D1H5Y1</accession>
<feature type="transmembrane region" description="Helical" evidence="1">
    <location>
        <begin position="96"/>
        <end position="120"/>
    </location>
</feature>
<proteinExistence type="predicted"/>
<evidence type="ECO:0000313" key="3">
    <source>
        <dbReference type="Proteomes" id="UP000824160"/>
    </source>
</evidence>
<feature type="non-terminal residue" evidence="2">
    <location>
        <position position="1"/>
    </location>
</feature>
<evidence type="ECO:0000313" key="2">
    <source>
        <dbReference type="EMBL" id="HIT94223.1"/>
    </source>
</evidence>
<feature type="transmembrane region" description="Helical" evidence="1">
    <location>
        <begin position="170"/>
        <end position="196"/>
    </location>
</feature>
<dbReference type="Pfam" id="PF06541">
    <property type="entry name" value="ABC_trans_CmpB"/>
    <property type="match status" value="1"/>
</dbReference>
<feature type="transmembrane region" description="Helical" evidence="1">
    <location>
        <begin position="140"/>
        <end position="158"/>
    </location>
</feature>
<evidence type="ECO:0000256" key="1">
    <source>
        <dbReference type="SAM" id="Phobius"/>
    </source>
</evidence>
<comment type="caution">
    <text evidence="2">The sequence shown here is derived from an EMBL/GenBank/DDBJ whole genome shotgun (WGS) entry which is preliminary data.</text>
</comment>
<reference evidence="2" key="1">
    <citation type="submission" date="2020-10" db="EMBL/GenBank/DDBJ databases">
        <authorList>
            <person name="Gilroy R."/>
        </authorList>
    </citation>
    <scope>NUCLEOTIDE SEQUENCE</scope>
    <source>
        <strain evidence="2">ChiBcec7-5410</strain>
    </source>
</reference>
<protein>
    <submittedName>
        <fullName evidence="2">ABC transporter permease</fullName>
    </submittedName>
</protein>
<dbReference type="AlphaFoldDB" id="A0A9D1H5Y1"/>
<keyword evidence="1" id="KW-0472">Membrane</keyword>
<name>A0A9D1H5Y1_9FIRM</name>